<dbReference type="InterPro" id="IPR050377">
    <property type="entry name" value="Radical_SAM_PqqE_MftC-like"/>
</dbReference>
<name>A0AB38PYX7_9SPIR</name>
<keyword evidence="5" id="KW-0408">Iron</keyword>
<reference evidence="8" key="2">
    <citation type="submission" date="2019-01" db="EMBL/GenBank/DDBJ databases">
        <authorList>
            <person name="Thorell K."/>
        </authorList>
    </citation>
    <scope>NUCLEOTIDE SEQUENCE</scope>
    <source>
        <strain evidence="8">PC4597II</strain>
        <strain evidence="9">PC5099IV</strain>
    </source>
</reference>
<keyword evidence="2" id="KW-0004">4Fe-4S</keyword>
<feature type="domain" description="Radical SAM core" evidence="7">
    <location>
        <begin position="22"/>
        <end position="250"/>
    </location>
</feature>
<evidence type="ECO:0000313" key="11">
    <source>
        <dbReference type="Proteomes" id="UP000324336"/>
    </source>
</evidence>
<dbReference type="Gene3D" id="3.20.20.70">
    <property type="entry name" value="Aldolase class I"/>
    <property type="match status" value="1"/>
</dbReference>
<evidence type="ECO:0000256" key="4">
    <source>
        <dbReference type="ARBA" id="ARBA00022723"/>
    </source>
</evidence>
<dbReference type="AlphaFoldDB" id="A0AB38PYX7"/>
<dbReference type="SUPFAM" id="SSF102114">
    <property type="entry name" value="Radical SAM enzymes"/>
    <property type="match status" value="1"/>
</dbReference>
<dbReference type="Pfam" id="PF13186">
    <property type="entry name" value="SPASM"/>
    <property type="match status" value="1"/>
</dbReference>
<dbReference type="RefSeq" id="WP_147559164.1">
    <property type="nucleotide sequence ID" value="NZ_SAXV01000020.1"/>
</dbReference>
<dbReference type="InterPro" id="IPR058240">
    <property type="entry name" value="rSAM_sf"/>
</dbReference>
<gene>
    <name evidence="9" type="ORF">EPJ71_04605</name>
    <name evidence="8" type="ORF">EPJ73_11620</name>
</gene>
<dbReference type="PANTHER" id="PTHR11228">
    <property type="entry name" value="RADICAL SAM DOMAIN PROTEIN"/>
    <property type="match status" value="1"/>
</dbReference>
<dbReference type="Proteomes" id="UP000324336">
    <property type="component" value="Unassembled WGS sequence"/>
</dbReference>
<evidence type="ECO:0000313" key="8">
    <source>
        <dbReference type="EMBL" id="TXJ24473.1"/>
    </source>
</evidence>
<keyword evidence="3" id="KW-0949">S-adenosyl-L-methionine</keyword>
<evidence type="ECO:0000256" key="3">
    <source>
        <dbReference type="ARBA" id="ARBA00022691"/>
    </source>
</evidence>
<evidence type="ECO:0000256" key="2">
    <source>
        <dbReference type="ARBA" id="ARBA00022485"/>
    </source>
</evidence>
<proteinExistence type="predicted"/>
<evidence type="ECO:0000313" key="10">
    <source>
        <dbReference type="Proteomes" id="UP000322659"/>
    </source>
</evidence>
<dbReference type="InterPro" id="IPR013785">
    <property type="entry name" value="Aldolase_TIM"/>
</dbReference>
<dbReference type="Pfam" id="PF04055">
    <property type="entry name" value="Radical_SAM"/>
    <property type="match status" value="1"/>
</dbReference>
<dbReference type="PANTHER" id="PTHR11228:SF7">
    <property type="entry name" value="PQQA PEPTIDE CYCLASE"/>
    <property type="match status" value="1"/>
</dbReference>
<dbReference type="PROSITE" id="PS51918">
    <property type="entry name" value="RADICAL_SAM"/>
    <property type="match status" value="1"/>
</dbReference>
<dbReference type="Proteomes" id="UP000322659">
    <property type="component" value="Unassembled WGS sequence"/>
</dbReference>
<keyword evidence="4" id="KW-0479">Metal-binding</keyword>
<dbReference type="EMBL" id="SAXZ01000010">
    <property type="protein sequence ID" value="TXJ32828.1"/>
    <property type="molecule type" value="Genomic_DNA"/>
</dbReference>
<sequence>MKAEIKSKVSDNREKLQDVIPLNTPFALYIEPSDKCNFRCKFCPTSDLKLMQATNGRNYGNMDFNLYKKVIDECSEFENNIKLLSLYESGEPLLNPMFPQMVEYAKKSNKFNRILTTTNAYLMNNELSLKIIDAGLDRINISIEGINEEQYFNISNVKIDFNKLVNNIKFFYENKKKCEVSIKIVGNYLSDDDKKKFYDIFGNVCDLIFIENITPSWGDFDISHLKITTDMSTYGKEFRKVSICPQIFFAMCVNSNGSVSPCCSDWGRKVIIGNAYNEKLKYIWNGEKLFNLQKLFLRGERDKHPFCSTCRIPEYCLDDNVDDYAEEILLKLENKK</sequence>
<reference evidence="10 11" key="1">
    <citation type="journal article" date="1992" name="Lakartidningen">
        <title>[Penicillin V and not amoxicillin is the first choice preparation in acute otitis].</title>
        <authorList>
            <person name="Kamme C."/>
            <person name="Lundgren K."/>
            <person name="Prellner K."/>
        </authorList>
    </citation>
    <scope>NUCLEOTIDE SEQUENCE [LARGE SCALE GENOMIC DNA]</scope>
    <source>
        <strain evidence="8 11">PC4597II</strain>
        <strain evidence="9 10">PC5099IV</strain>
    </source>
</reference>
<dbReference type="SFLD" id="SFLDG01067">
    <property type="entry name" value="SPASM/twitch_domain_containing"/>
    <property type="match status" value="1"/>
</dbReference>
<dbReference type="EMBL" id="SAYA01000023">
    <property type="protein sequence ID" value="TXJ24473.1"/>
    <property type="molecule type" value="Genomic_DNA"/>
</dbReference>
<dbReference type="GO" id="GO:0003824">
    <property type="term" value="F:catalytic activity"/>
    <property type="evidence" value="ECO:0007669"/>
    <property type="project" value="InterPro"/>
</dbReference>
<evidence type="ECO:0000256" key="5">
    <source>
        <dbReference type="ARBA" id="ARBA00023004"/>
    </source>
</evidence>
<dbReference type="InterPro" id="IPR007197">
    <property type="entry name" value="rSAM"/>
</dbReference>
<dbReference type="InterPro" id="IPR023885">
    <property type="entry name" value="4Fe4S-binding_SPASM_dom"/>
</dbReference>
<dbReference type="GO" id="GO:0051536">
    <property type="term" value="F:iron-sulfur cluster binding"/>
    <property type="evidence" value="ECO:0007669"/>
    <property type="project" value="UniProtKB-KW"/>
</dbReference>
<keyword evidence="6" id="KW-0411">Iron-sulfur</keyword>
<accession>A0AB38PYX7</accession>
<keyword evidence="10" id="KW-1185">Reference proteome</keyword>
<evidence type="ECO:0000259" key="7">
    <source>
        <dbReference type="PROSITE" id="PS51918"/>
    </source>
</evidence>
<protein>
    <submittedName>
        <fullName evidence="8">Radical SAM protein</fullName>
    </submittedName>
</protein>
<dbReference type="GO" id="GO:0046872">
    <property type="term" value="F:metal ion binding"/>
    <property type="evidence" value="ECO:0007669"/>
    <property type="project" value="UniProtKB-KW"/>
</dbReference>
<evidence type="ECO:0000313" key="9">
    <source>
        <dbReference type="EMBL" id="TXJ32828.1"/>
    </source>
</evidence>
<dbReference type="CDD" id="cd01335">
    <property type="entry name" value="Radical_SAM"/>
    <property type="match status" value="1"/>
</dbReference>
<dbReference type="InterPro" id="IPR034391">
    <property type="entry name" value="AdoMet-like_SPASM_containing"/>
</dbReference>
<dbReference type="SFLD" id="SFLDG01387">
    <property type="entry name" value="BtrN-like_SPASM_domain_contain"/>
    <property type="match status" value="1"/>
</dbReference>
<comment type="cofactor">
    <cofactor evidence="1">
        <name>[4Fe-4S] cluster</name>
        <dbReference type="ChEBI" id="CHEBI:49883"/>
    </cofactor>
</comment>
<dbReference type="SFLD" id="SFLDS00029">
    <property type="entry name" value="Radical_SAM"/>
    <property type="match status" value="1"/>
</dbReference>
<comment type="caution">
    <text evidence="8">The sequence shown here is derived from an EMBL/GenBank/DDBJ whole genome shotgun (WGS) entry which is preliminary data.</text>
</comment>
<organism evidence="8 11">
    <name type="scientific">Brachyspira aalborgi</name>
    <dbReference type="NCBI Taxonomy" id="29522"/>
    <lineage>
        <taxon>Bacteria</taxon>
        <taxon>Pseudomonadati</taxon>
        <taxon>Spirochaetota</taxon>
        <taxon>Spirochaetia</taxon>
        <taxon>Brachyspirales</taxon>
        <taxon>Brachyspiraceae</taxon>
        <taxon>Brachyspira</taxon>
    </lineage>
</organism>
<evidence type="ECO:0000256" key="6">
    <source>
        <dbReference type="ARBA" id="ARBA00023014"/>
    </source>
</evidence>
<evidence type="ECO:0000256" key="1">
    <source>
        <dbReference type="ARBA" id="ARBA00001966"/>
    </source>
</evidence>